<dbReference type="Gene3D" id="3.40.50.300">
    <property type="entry name" value="P-loop containing nucleotide triphosphate hydrolases"/>
    <property type="match status" value="1"/>
</dbReference>
<feature type="region of interest" description="Disordered" evidence="2">
    <location>
        <begin position="61"/>
        <end position="84"/>
    </location>
</feature>
<dbReference type="InterPro" id="IPR027417">
    <property type="entry name" value="P-loop_NTPase"/>
</dbReference>
<feature type="domain" description="AIG1-type G" evidence="3">
    <location>
        <begin position="1"/>
        <end position="52"/>
    </location>
</feature>
<comment type="caution">
    <text evidence="4">The sequence shown here is derived from an EMBL/GenBank/DDBJ whole genome shotgun (WGS) entry which is preliminary data.</text>
</comment>
<evidence type="ECO:0000313" key="5">
    <source>
        <dbReference type="Proteomes" id="UP000824469"/>
    </source>
</evidence>
<proteinExistence type="predicted"/>
<evidence type="ECO:0000313" key="4">
    <source>
        <dbReference type="EMBL" id="KAH9330411.1"/>
    </source>
</evidence>
<organism evidence="4 5">
    <name type="scientific">Taxus chinensis</name>
    <name type="common">Chinese yew</name>
    <name type="synonym">Taxus wallichiana var. chinensis</name>
    <dbReference type="NCBI Taxonomy" id="29808"/>
    <lineage>
        <taxon>Eukaryota</taxon>
        <taxon>Viridiplantae</taxon>
        <taxon>Streptophyta</taxon>
        <taxon>Embryophyta</taxon>
        <taxon>Tracheophyta</taxon>
        <taxon>Spermatophyta</taxon>
        <taxon>Pinopsida</taxon>
        <taxon>Pinidae</taxon>
        <taxon>Conifers II</taxon>
        <taxon>Cupressales</taxon>
        <taxon>Taxaceae</taxon>
        <taxon>Taxus</taxon>
    </lineage>
</organism>
<dbReference type="EMBL" id="JAHRHJ020000001">
    <property type="protein sequence ID" value="KAH9330411.1"/>
    <property type="molecule type" value="Genomic_DNA"/>
</dbReference>
<evidence type="ECO:0000256" key="2">
    <source>
        <dbReference type="SAM" id="MobiDB-lite"/>
    </source>
</evidence>
<name>A0AA38LNM3_TAXCH</name>
<dbReference type="Pfam" id="PF04548">
    <property type="entry name" value="AIG1"/>
    <property type="match status" value="1"/>
</dbReference>
<keyword evidence="1" id="KW-0547">Nucleotide-binding</keyword>
<evidence type="ECO:0000256" key="1">
    <source>
        <dbReference type="ARBA" id="ARBA00022741"/>
    </source>
</evidence>
<dbReference type="InterPro" id="IPR006703">
    <property type="entry name" value="G_AIG1"/>
</dbReference>
<keyword evidence="5" id="KW-1185">Reference proteome</keyword>
<reference evidence="4 5" key="1">
    <citation type="journal article" date="2021" name="Nat. Plants">
        <title>The Taxus genome provides insights into paclitaxel biosynthesis.</title>
        <authorList>
            <person name="Xiong X."/>
            <person name="Gou J."/>
            <person name="Liao Q."/>
            <person name="Li Y."/>
            <person name="Zhou Q."/>
            <person name="Bi G."/>
            <person name="Li C."/>
            <person name="Du R."/>
            <person name="Wang X."/>
            <person name="Sun T."/>
            <person name="Guo L."/>
            <person name="Liang H."/>
            <person name="Lu P."/>
            <person name="Wu Y."/>
            <person name="Zhang Z."/>
            <person name="Ro D.K."/>
            <person name="Shang Y."/>
            <person name="Huang S."/>
            <person name="Yan J."/>
        </authorList>
    </citation>
    <scope>NUCLEOTIDE SEQUENCE [LARGE SCALE GENOMIC DNA]</scope>
    <source>
        <strain evidence="4">Ta-2019</strain>
    </source>
</reference>
<accession>A0AA38LNM3</accession>
<protein>
    <recommendedName>
        <fullName evidence="3">AIG1-type G domain-containing protein</fullName>
    </recommendedName>
</protein>
<dbReference type="GO" id="GO:0005525">
    <property type="term" value="F:GTP binding"/>
    <property type="evidence" value="ECO:0007669"/>
    <property type="project" value="InterPro"/>
</dbReference>
<feature type="compositionally biased region" description="Basic and acidic residues" evidence="2">
    <location>
        <begin position="74"/>
        <end position="84"/>
    </location>
</feature>
<sequence>MVLFDNETRLETKETNQRSELLNQIENIIAENGGQPFSFEPFHEVQATSEKFLTQQRRTRLGLGNSQQDMEREDAEKLKRLTDM</sequence>
<dbReference type="Proteomes" id="UP000824469">
    <property type="component" value="Unassembled WGS sequence"/>
</dbReference>
<evidence type="ECO:0000259" key="3">
    <source>
        <dbReference type="Pfam" id="PF04548"/>
    </source>
</evidence>
<feature type="non-terminal residue" evidence="4">
    <location>
        <position position="84"/>
    </location>
</feature>
<dbReference type="AlphaFoldDB" id="A0AA38LNM3"/>
<gene>
    <name evidence="4" type="ORF">KI387_002519</name>
</gene>